<protein>
    <submittedName>
        <fullName evidence="2">Uncharacterized protein</fullName>
    </submittedName>
</protein>
<sequence>MAVKKAAKAAKAASKKAGTKKATAKRAVKPRRQTVLHDDGSIQNAVNVIERVFKLPKGSVRLIYPSGVKAHIDSTVGNLRKRWAKHG</sequence>
<name>A0A1I2A2L5_9GAMM</name>
<organism evidence="2 3">
    <name type="scientific">Dyella marensis</name>
    <dbReference type="NCBI Taxonomy" id="500610"/>
    <lineage>
        <taxon>Bacteria</taxon>
        <taxon>Pseudomonadati</taxon>
        <taxon>Pseudomonadota</taxon>
        <taxon>Gammaproteobacteria</taxon>
        <taxon>Lysobacterales</taxon>
        <taxon>Rhodanobacteraceae</taxon>
        <taxon>Dyella</taxon>
    </lineage>
</organism>
<feature type="region of interest" description="Disordered" evidence="1">
    <location>
        <begin position="1"/>
        <end position="34"/>
    </location>
</feature>
<dbReference type="Proteomes" id="UP000199477">
    <property type="component" value="Unassembled WGS sequence"/>
</dbReference>
<keyword evidence="3" id="KW-1185">Reference proteome</keyword>
<dbReference type="AlphaFoldDB" id="A0A1I2A2L5"/>
<dbReference type="STRING" id="500610.SAMN02799615_00903"/>
<reference evidence="3" key="1">
    <citation type="submission" date="2016-10" db="EMBL/GenBank/DDBJ databases">
        <authorList>
            <person name="Varghese N."/>
            <person name="Submissions S."/>
        </authorList>
    </citation>
    <scope>NUCLEOTIDE SEQUENCE [LARGE SCALE GENOMIC DNA]</scope>
    <source>
        <strain evidence="3">UNC178MFTsu3.1</strain>
    </source>
</reference>
<evidence type="ECO:0000256" key="1">
    <source>
        <dbReference type="SAM" id="MobiDB-lite"/>
    </source>
</evidence>
<evidence type="ECO:0000313" key="2">
    <source>
        <dbReference type="EMBL" id="SFE38192.1"/>
    </source>
</evidence>
<gene>
    <name evidence="2" type="ORF">SAMN02799615_00903</name>
</gene>
<dbReference type="RefSeq" id="WP_026636517.1">
    <property type="nucleotide sequence ID" value="NZ_FONH01000002.1"/>
</dbReference>
<evidence type="ECO:0000313" key="3">
    <source>
        <dbReference type="Proteomes" id="UP000199477"/>
    </source>
</evidence>
<dbReference type="EMBL" id="FONH01000002">
    <property type="protein sequence ID" value="SFE38192.1"/>
    <property type="molecule type" value="Genomic_DNA"/>
</dbReference>
<accession>A0A1I2A2L5</accession>
<proteinExistence type="predicted"/>